<feature type="compositionally biased region" description="Basic and acidic residues" evidence="1">
    <location>
        <begin position="114"/>
        <end position="135"/>
    </location>
</feature>
<sequence length="316" mass="35161">MFKKSKSKVLVDEASEEDDVCWHQEHANKRGRAKHPRYHCWGRLGPEEGVVLFLSTCLQARRVPRCGQRRAPSCRAGASACSSQQARLCKHAPTQTENAAARPRAACNSHIHHPNKEASRLQGDLKDKESERTEEVLSPSTKDSKSKKVKSKRDRGDKKLFPSQEDEDFLLTGVTLSNRKGAAKKSWEEEKSRPHSEKNRVHCLWDSITMTMRQITPNQKIDKMEGWEPPQLSEGEGKKGDSSPLSTPLSLSLPGPLSLPSWTGLGPDEDSSRYSSLAEPQAAGPAQWAARARDKLAAVRRRSPGSQSENAWEGLK</sequence>
<feature type="region of interest" description="Disordered" evidence="1">
    <location>
        <begin position="94"/>
        <end position="161"/>
    </location>
</feature>
<feature type="compositionally biased region" description="Low complexity" evidence="1">
    <location>
        <begin position="278"/>
        <end position="290"/>
    </location>
</feature>
<evidence type="ECO:0000256" key="1">
    <source>
        <dbReference type="SAM" id="MobiDB-lite"/>
    </source>
</evidence>
<evidence type="ECO:0000313" key="2">
    <source>
        <dbReference type="EMBL" id="KAK1801944.1"/>
    </source>
</evidence>
<dbReference type="PANTHER" id="PTHR35663">
    <property type="entry name" value="TESTIS DEVELOPMENT-RELATED PROTEIN-RELATED"/>
    <property type="match status" value="1"/>
</dbReference>
<evidence type="ECO:0000313" key="3">
    <source>
        <dbReference type="Proteomes" id="UP001239994"/>
    </source>
</evidence>
<accession>A0AAD8ZM75</accession>
<comment type="caution">
    <text evidence="2">The sequence shown here is derived from an EMBL/GenBank/DDBJ whole genome shotgun (WGS) entry which is preliminary data.</text>
</comment>
<gene>
    <name evidence="2" type="ORF">P4O66_022573</name>
</gene>
<dbReference type="GO" id="GO:0005634">
    <property type="term" value="C:nucleus"/>
    <property type="evidence" value="ECO:0007669"/>
    <property type="project" value="TreeGrafter"/>
</dbReference>
<keyword evidence="3" id="KW-1185">Reference proteome</keyword>
<protein>
    <submittedName>
        <fullName evidence="2">Uncharacterized protein</fullName>
    </submittedName>
</protein>
<feature type="region of interest" description="Disordered" evidence="1">
    <location>
        <begin position="217"/>
        <end position="316"/>
    </location>
</feature>
<feature type="compositionally biased region" description="Low complexity" evidence="1">
    <location>
        <begin position="242"/>
        <end position="266"/>
    </location>
</feature>
<dbReference type="InterPro" id="IPR031399">
    <property type="entry name" value="TDRP"/>
</dbReference>
<dbReference type="Pfam" id="PF15683">
    <property type="entry name" value="TDRP"/>
    <property type="match status" value="1"/>
</dbReference>
<feature type="region of interest" description="Disordered" evidence="1">
    <location>
        <begin position="179"/>
        <end position="199"/>
    </location>
</feature>
<dbReference type="GO" id="GO:0007283">
    <property type="term" value="P:spermatogenesis"/>
    <property type="evidence" value="ECO:0007669"/>
    <property type="project" value="InterPro"/>
</dbReference>
<dbReference type="AlphaFoldDB" id="A0AAD8ZM75"/>
<feature type="compositionally biased region" description="Basic and acidic residues" evidence="1">
    <location>
        <begin position="185"/>
        <end position="199"/>
    </location>
</feature>
<name>A0AAD8ZM75_9TELE</name>
<reference evidence="2" key="1">
    <citation type="submission" date="2023-03" db="EMBL/GenBank/DDBJ databases">
        <title>Electrophorus voltai genome.</title>
        <authorList>
            <person name="Bian C."/>
        </authorList>
    </citation>
    <scope>NUCLEOTIDE SEQUENCE</scope>
    <source>
        <strain evidence="2">CB-2022</strain>
        <tissue evidence="2">Muscle</tissue>
    </source>
</reference>
<dbReference type="PANTHER" id="PTHR35663:SF1">
    <property type="entry name" value="TESTIS DEVELOPMENT-RELATED PROTEIN"/>
    <property type="match status" value="1"/>
</dbReference>
<dbReference type="EMBL" id="JAROKS010000008">
    <property type="protein sequence ID" value="KAK1801944.1"/>
    <property type="molecule type" value="Genomic_DNA"/>
</dbReference>
<organism evidence="2 3">
    <name type="scientific">Electrophorus voltai</name>
    <dbReference type="NCBI Taxonomy" id="2609070"/>
    <lineage>
        <taxon>Eukaryota</taxon>
        <taxon>Metazoa</taxon>
        <taxon>Chordata</taxon>
        <taxon>Craniata</taxon>
        <taxon>Vertebrata</taxon>
        <taxon>Euteleostomi</taxon>
        <taxon>Actinopterygii</taxon>
        <taxon>Neopterygii</taxon>
        <taxon>Teleostei</taxon>
        <taxon>Ostariophysi</taxon>
        <taxon>Gymnotiformes</taxon>
        <taxon>Gymnotoidei</taxon>
        <taxon>Gymnotidae</taxon>
        <taxon>Electrophorus</taxon>
    </lineage>
</organism>
<proteinExistence type="predicted"/>
<dbReference type="GO" id="GO:0005829">
    <property type="term" value="C:cytosol"/>
    <property type="evidence" value="ECO:0007669"/>
    <property type="project" value="TreeGrafter"/>
</dbReference>
<dbReference type="Proteomes" id="UP001239994">
    <property type="component" value="Unassembled WGS sequence"/>
</dbReference>